<dbReference type="EMBL" id="JAYJLD010000023">
    <property type="protein sequence ID" value="MEB3102864.1"/>
    <property type="molecule type" value="Genomic_DNA"/>
</dbReference>
<dbReference type="Proteomes" id="UP001310386">
    <property type="component" value="Unassembled WGS sequence"/>
</dbReference>
<reference evidence="1" key="1">
    <citation type="submission" date="2023-12" db="EMBL/GenBank/DDBJ databases">
        <title>Fervidustalea candida gen. nov., sp. nov., a novel member of the family Paenibacillaceae isolated from a geothermal area.</title>
        <authorList>
            <person name="Li W.-J."/>
            <person name="Jiao J.-Y."/>
            <person name="Chen Y."/>
        </authorList>
    </citation>
    <scope>NUCLEOTIDE SEQUENCE</scope>
    <source>
        <strain evidence="1">SYSU GA230002</strain>
    </source>
</reference>
<evidence type="ECO:0000313" key="2">
    <source>
        <dbReference type="Proteomes" id="UP001310386"/>
    </source>
</evidence>
<gene>
    <name evidence="1" type="ORF">VF724_14485</name>
</gene>
<evidence type="ECO:0000313" key="1">
    <source>
        <dbReference type="EMBL" id="MEB3102864.1"/>
    </source>
</evidence>
<organism evidence="1 2">
    <name type="scientific">Ferviditalea candida</name>
    <dbReference type="NCBI Taxonomy" id="3108399"/>
    <lineage>
        <taxon>Bacteria</taxon>
        <taxon>Bacillati</taxon>
        <taxon>Bacillota</taxon>
        <taxon>Bacilli</taxon>
        <taxon>Bacillales</taxon>
        <taxon>Paenibacillaceae</taxon>
        <taxon>Ferviditalea</taxon>
    </lineage>
</organism>
<keyword evidence="2" id="KW-1185">Reference proteome</keyword>
<comment type="caution">
    <text evidence="1">The sequence shown here is derived from an EMBL/GenBank/DDBJ whole genome shotgun (WGS) entry which is preliminary data.</text>
</comment>
<accession>A0ABU5ZK23</accession>
<dbReference type="RefSeq" id="WP_371754987.1">
    <property type="nucleotide sequence ID" value="NZ_JAYJLD010000023.1"/>
</dbReference>
<sequence length="40" mass="4736">MNVVKDWEELASDLRRRIQNGDESYRTQLVKTEAELNAAW</sequence>
<protein>
    <submittedName>
        <fullName evidence="1">Uncharacterized protein</fullName>
    </submittedName>
</protein>
<proteinExistence type="predicted"/>
<name>A0ABU5ZK23_9BACL</name>